<dbReference type="Gene3D" id="2.60.40.10">
    <property type="entry name" value="Immunoglobulins"/>
    <property type="match status" value="1"/>
</dbReference>
<evidence type="ECO:0000256" key="1">
    <source>
        <dbReference type="ARBA" id="ARBA00022729"/>
    </source>
</evidence>
<dbReference type="Gene3D" id="2.20.130.20">
    <property type="match status" value="1"/>
</dbReference>
<reference evidence="4 5" key="1">
    <citation type="journal article" date="2013" name="Nature">
        <title>Insights into bilaterian evolution from three spiralian genomes.</title>
        <authorList>
            <person name="Simakov O."/>
            <person name="Marletaz F."/>
            <person name="Cho S.J."/>
            <person name="Edsinger-Gonzales E."/>
            <person name="Havlak P."/>
            <person name="Hellsten U."/>
            <person name="Kuo D.H."/>
            <person name="Larsson T."/>
            <person name="Lv J."/>
            <person name="Arendt D."/>
            <person name="Savage R."/>
            <person name="Osoegawa K."/>
            <person name="de Jong P."/>
            <person name="Grimwood J."/>
            <person name="Chapman J.A."/>
            <person name="Shapiro H."/>
            <person name="Aerts A."/>
            <person name="Otillar R.P."/>
            <person name="Terry A.Y."/>
            <person name="Boore J.L."/>
            <person name="Grigoriev I.V."/>
            <person name="Lindberg D.R."/>
            <person name="Seaver E.C."/>
            <person name="Weisblat D.A."/>
            <person name="Putnam N.H."/>
            <person name="Rokhsar D.S."/>
        </authorList>
    </citation>
    <scope>NUCLEOTIDE SEQUENCE [LARGE SCALE GENOMIC DNA]</scope>
</reference>
<dbReference type="PANTHER" id="PTHR11412:SF136">
    <property type="entry name" value="CD109 ANTIGEN"/>
    <property type="match status" value="1"/>
</dbReference>
<protein>
    <recommendedName>
        <fullName evidence="3">Alpha-2-macroglobulin domain-containing protein</fullName>
    </recommendedName>
</protein>
<dbReference type="RefSeq" id="XP_009050337.1">
    <property type="nucleotide sequence ID" value="XM_009052089.1"/>
</dbReference>
<dbReference type="SMART" id="SM01360">
    <property type="entry name" value="A2M"/>
    <property type="match status" value="1"/>
</dbReference>
<dbReference type="EMBL" id="KB201205">
    <property type="protein sequence ID" value="ESO98781.1"/>
    <property type="molecule type" value="Genomic_DNA"/>
</dbReference>
<feature type="non-terminal residue" evidence="4">
    <location>
        <position position="90"/>
    </location>
</feature>
<dbReference type="AlphaFoldDB" id="V4AYL7"/>
<name>V4AYL7_LOTGI</name>
<dbReference type="KEGG" id="lgi:LOTGIDRAFT_87736"/>
<sequence>RLFFPETWLWDSQNAGSTGIANFTLKVTDTITTWVASAFAISPNPSIGVGMTSEIAELTAFREFFVMLNLPYSVVRGEELVIKASVFNYL</sequence>
<evidence type="ECO:0000313" key="4">
    <source>
        <dbReference type="EMBL" id="ESO98781.1"/>
    </source>
</evidence>
<dbReference type="OrthoDB" id="6160649at2759"/>
<dbReference type="Pfam" id="PF00207">
    <property type="entry name" value="A2M"/>
    <property type="match status" value="1"/>
</dbReference>
<dbReference type="STRING" id="225164.V4AYL7"/>
<dbReference type="InterPro" id="IPR001599">
    <property type="entry name" value="Macroglobln_a2"/>
</dbReference>
<organism evidence="4 5">
    <name type="scientific">Lottia gigantea</name>
    <name type="common">Giant owl limpet</name>
    <dbReference type="NCBI Taxonomy" id="225164"/>
    <lineage>
        <taxon>Eukaryota</taxon>
        <taxon>Metazoa</taxon>
        <taxon>Spiralia</taxon>
        <taxon>Lophotrochozoa</taxon>
        <taxon>Mollusca</taxon>
        <taxon>Gastropoda</taxon>
        <taxon>Patellogastropoda</taxon>
        <taxon>Lottioidea</taxon>
        <taxon>Lottiidae</taxon>
        <taxon>Lottia</taxon>
    </lineage>
</organism>
<dbReference type="GO" id="GO:0004866">
    <property type="term" value="F:endopeptidase inhibitor activity"/>
    <property type="evidence" value="ECO:0007669"/>
    <property type="project" value="InterPro"/>
</dbReference>
<proteinExistence type="predicted"/>
<dbReference type="PANTHER" id="PTHR11412">
    <property type="entry name" value="MACROGLOBULIN / COMPLEMENT"/>
    <property type="match status" value="1"/>
</dbReference>
<evidence type="ECO:0000313" key="5">
    <source>
        <dbReference type="Proteomes" id="UP000030746"/>
    </source>
</evidence>
<dbReference type="InterPro" id="IPR013783">
    <property type="entry name" value="Ig-like_fold"/>
</dbReference>
<dbReference type="HOGENOM" id="CLU_2446988_0_0_1"/>
<feature type="non-terminal residue" evidence="4">
    <location>
        <position position="1"/>
    </location>
</feature>
<dbReference type="OMA" id="GMADNIP"/>
<dbReference type="InterPro" id="IPR050473">
    <property type="entry name" value="A2M/Complement_sys"/>
</dbReference>
<keyword evidence="2" id="KW-0882">Thioester bond</keyword>
<dbReference type="Proteomes" id="UP000030746">
    <property type="component" value="Unassembled WGS sequence"/>
</dbReference>
<dbReference type="CTD" id="20252748"/>
<evidence type="ECO:0000256" key="2">
    <source>
        <dbReference type="ARBA" id="ARBA00022966"/>
    </source>
</evidence>
<accession>V4AYL7</accession>
<evidence type="ECO:0000259" key="3">
    <source>
        <dbReference type="SMART" id="SM01360"/>
    </source>
</evidence>
<feature type="domain" description="Alpha-2-macroglobulin" evidence="3">
    <location>
        <begin position="7"/>
        <end position="90"/>
    </location>
</feature>
<keyword evidence="5" id="KW-1185">Reference proteome</keyword>
<keyword evidence="1" id="KW-0732">Signal</keyword>
<dbReference type="GeneID" id="20252748"/>
<gene>
    <name evidence="4" type="ORF">LOTGIDRAFT_87736</name>
</gene>